<accession>K0NYU4</accession>
<evidence type="ECO:0000313" key="1">
    <source>
        <dbReference type="EMBL" id="CCK74016.1"/>
    </source>
</evidence>
<dbReference type="EMBL" id="HE858210">
    <property type="protein sequence ID" value="CCK74016.1"/>
    <property type="molecule type" value="Genomic_DNA"/>
</dbReference>
<protein>
    <submittedName>
        <fullName evidence="2">Uncharacterized protein</fullName>
    </submittedName>
</protein>
<dbReference type="OrthoDB" id="20215at10239"/>
<name>K0NYU4_9CAUD</name>
<reference evidence="3 4" key="2">
    <citation type="journal article" date="2012" name="PLoS Genet.">
        <title>A Bacteriophage-Encoded J-Domain Protein Interacts with the DnaK/Hsp70 Chaperone and Stabilizes the Heat-Shock Factor ?(32) of Escherichia coli.</title>
        <authorList>
            <person name="Perrody E."/>
            <person name="Cirinesi A.M."/>
            <person name="Desplats C."/>
            <person name="Keppel F."/>
            <person name="Schwager F."/>
            <person name="Tranier S."/>
            <person name="Georgopoulos C."/>
            <person name="Genevaux P."/>
        </authorList>
    </citation>
    <scope>NUCLEOTIDE SEQUENCE [LARGE SCALE GENOMIC DNA]</scope>
    <source>
        <strain evidence="2">RB43-GVA</strain>
    </source>
</reference>
<reference evidence="1" key="1">
    <citation type="thesis" date="2012" institute="CNRS">
        <title>Hsp70 in life cycle of bacteriophages.</title>
        <authorList>
            <person name="Perrody E.P."/>
        </authorList>
    </citation>
    <scope>NUCLEOTIDE SEQUENCE</scope>
    <source>
        <strain evidence="1">RB43-GVA</strain>
    </source>
</reference>
<evidence type="ECO:0000313" key="2">
    <source>
        <dbReference type="EMBL" id="CCL97633.1"/>
    </source>
</evidence>
<dbReference type="GeneID" id="3416375"/>
<proteinExistence type="predicted"/>
<dbReference type="KEGG" id="vg:3416375"/>
<dbReference type="Proteomes" id="UP000001467">
    <property type="component" value="Segment"/>
</dbReference>
<sequence>MLTFEQYKTQRDYLESWCSDIGSELRAYPKNEMGMTIESIRMTDEYKAKKALFNKVFGQLRKLNGVYVKHYRRELMAERQSRFGGKNEKV</sequence>
<evidence type="ECO:0000313" key="3">
    <source>
        <dbReference type="Proteomes" id="UP000001467"/>
    </source>
</evidence>
<evidence type="ECO:0000313" key="4">
    <source>
        <dbReference type="Proteomes" id="UP000211060"/>
    </source>
</evidence>
<organism evidence="2 3">
    <name type="scientific">Pseudotevenvirus RB43</name>
    <dbReference type="NCBI Taxonomy" id="115991"/>
    <lineage>
        <taxon>Viruses</taxon>
        <taxon>Duplodnaviria</taxon>
        <taxon>Heunggongvirae</taxon>
        <taxon>Uroviricota</taxon>
        <taxon>Caudoviricetes</taxon>
        <taxon>Pantevenvirales</taxon>
        <taxon>Straboviridae</taxon>
        <taxon>Pseudotevenvirus</taxon>
    </lineage>
</organism>
<dbReference type="EMBL" id="HE981739">
    <property type="protein sequence ID" value="CCL97633.1"/>
    <property type="molecule type" value="Genomic_DNA"/>
</dbReference>
<dbReference type="RefSeq" id="YP_239147.1">
    <property type="nucleotide sequence ID" value="NC_007023.1"/>
</dbReference>
<dbReference type="Proteomes" id="UP000211060">
    <property type="component" value="Segment"/>
</dbReference>